<keyword evidence="2" id="KW-1185">Reference proteome</keyword>
<proteinExistence type="predicted"/>
<dbReference type="OMA" id="WSHTGVV"/>
<dbReference type="AlphaFoldDB" id="A0A202BAD1"/>
<protein>
    <submittedName>
        <fullName evidence="1">Uncharacterized protein</fullName>
    </submittedName>
</protein>
<comment type="caution">
    <text evidence="1">The sequence shown here is derived from an EMBL/GenBank/DDBJ whole genome shotgun (WGS) entry which is preliminary data.</text>
</comment>
<organism evidence="1 2">
    <name type="scientific">Chromobacterium violaceum</name>
    <dbReference type="NCBI Taxonomy" id="536"/>
    <lineage>
        <taxon>Bacteria</taxon>
        <taxon>Pseudomonadati</taxon>
        <taxon>Pseudomonadota</taxon>
        <taxon>Betaproteobacteria</taxon>
        <taxon>Neisseriales</taxon>
        <taxon>Chromobacteriaceae</taxon>
        <taxon>Chromobacterium</taxon>
    </lineage>
</organism>
<dbReference type="EMBL" id="NHOO01000007">
    <property type="protein sequence ID" value="OVE48399.1"/>
    <property type="molecule type" value="Genomic_DNA"/>
</dbReference>
<dbReference type="Proteomes" id="UP000196342">
    <property type="component" value="Unassembled WGS sequence"/>
</dbReference>
<gene>
    <name evidence="1" type="ORF">CBW21_10630</name>
</gene>
<sequence length="109" mass="11803">MRLILIKQLYAPGKVSMHFDEIQSKHFVTLSRTPLPHTLIEQALVAMGGGGNDGMNFRKQALAAAGWSYDGLVPFAKHPDKAAEAFNRLREAMAGAESPDALLKALGVE</sequence>
<reference evidence="1 2" key="1">
    <citation type="submission" date="2017-05" db="EMBL/GenBank/DDBJ databases">
        <title>Chromobacterium violaceum GHPS1 isolated from Hydrocarbon polluted soil in French Guiana display an awesome secondary metabolite arsenal and a battery of drug and heavy-metal-resistance and detoxification of xenobiotics proteins.</title>
        <authorList>
            <person name="Belbahri L."/>
        </authorList>
    </citation>
    <scope>NUCLEOTIDE SEQUENCE [LARGE SCALE GENOMIC DNA]</scope>
    <source>
        <strain evidence="1 2">GHPS1</strain>
    </source>
</reference>
<accession>A0A202BAD1</accession>
<name>A0A202BAD1_CHRVL</name>
<evidence type="ECO:0000313" key="1">
    <source>
        <dbReference type="EMBL" id="OVE48399.1"/>
    </source>
</evidence>
<evidence type="ECO:0000313" key="2">
    <source>
        <dbReference type="Proteomes" id="UP000196342"/>
    </source>
</evidence>